<dbReference type="RefSeq" id="WP_242283507.1">
    <property type="nucleotide sequence ID" value="NZ_JAKKSL010000001.1"/>
</dbReference>
<evidence type="ECO:0000256" key="2">
    <source>
        <dbReference type="ARBA" id="ARBA00022679"/>
    </source>
</evidence>
<dbReference type="PANTHER" id="PTHR37419:SF8">
    <property type="entry name" value="TOXIN YJJJ"/>
    <property type="match status" value="1"/>
</dbReference>
<protein>
    <submittedName>
        <fullName evidence="5">HipA domain-containing protein</fullName>
    </submittedName>
</protein>
<evidence type="ECO:0000259" key="4">
    <source>
        <dbReference type="Pfam" id="PF07804"/>
    </source>
</evidence>
<dbReference type="InterPro" id="IPR052028">
    <property type="entry name" value="HipA_Ser/Thr_kinase"/>
</dbReference>
<evidence type="ECO:0000313" key="6">
    <source>
        <dbReference type="Proteomes" id="UP001139646"/>
    </source>
</evidence>
<dbReference type="InterPro" id="IPR012893">
    <property type="entry name" value="HipA-like_C"/>
</dbReference>
<keyword evidence="2" id="KW-0808">Transferase</keyword>
<evidence type="ECO:0000256" key="3">
    <source>
        <dbReference type="ARBA" id="ARBA00022777"/>
    </source>
</evidence>
<feature type="domain" description="HipA-like C-terminal" evidence="4">
    <location>
        <begin position="52"/>
        <end position="271"/>
    </location>
</feature>
<sequence>MSRCLILLPSTNFDDIKKQDDISIQELGKQAVEEFEGTESALIDHLMDTAGSGGARPKINAILLSDGSYSTKRGVSGTPCLIKLTSDNFYLKHEESLVEFCCMTLANRCGIETAKFELLNGNEDRFWLRQNRFDCVGTKGRLHMISASGLLDASFREPSLDYVDLVKATRAMCGVKDAKNLIQRALFNYLICNQDDHAKNFSYLCDDFNNWKLSPFYDVVYSPTPFGEHMTSFNGDGIAPKKSSLALMAKHAGINPKETVIMVEEIMDQLTHAKSLFQSVGVSQSTISTITKTIGEKWLQLN</sequence>
<keyword evidence="3" id="KW-0418">Kinase</keyword>
<dbReference type="Pfam" id="PF07804">
    <property type="entry name" value="HipA_C"/>
    <property type="match status" value="1"/>
</dbReference>
<dbReference type="EMBL" id="JAKKSL010000001">
    <property type="protein sequence ID" value="MCI2282633.1"/>
    <property type="molecule type" value="Genomic_DNA"/>
</dbReference>
<keyword evidence="6" id="KW-1185">Reference proteome</keyword>
<proteinExistence type="inferred from homology"/>
<dbReference type="Proteomes" id="UP001139646">
    <property type="component" value="Unassembled WGS sequence"/>
</dbReference>
<comment type="similarity">
    <text evidence="1">Belongs to the HipA Ser/Thr kinase family.</text>
</comment>
<name>A0ABS9WXC2_9GAMM</name>
<organism evidence="5 6">
    <name type="scientific">Colwellia maritima</name>
    <dbReference type="NCBI Taxonomy" id="2912588"/>
    <lineage>
        <taxon>Bacteria</taxon>
        <taxon>Pseudomonadati</taxon>
        <taxon>Pseudomonadota</taxon>
        <taxon>Gammaproteobacteria</taxon>
        <taxon>Alteromonadales</taxon>
        <taxon>Colwelliaceae</taxon>
        <taxon>Colwellia</taxon>
    </lineage>
</organism>
<accession>A0ABS9WXC2</accession>
<dbReference type="Gene3D" id="1.10.1070.20">
    <property type="match status" value="1"/>
</dbReference>
<evidence type="ECO:0000256" key="1">
    <source>
        <dbReference type="ARBA" id="ARBA00010164"/>
    </source>
</evidence>
<gene>
    <name evidence="5" type="ORF">L3081_03455</name>
</gene>
<comment type="caution">
    <text evidence="5">The sequence shown here is derived from an EMBL/GenBank/DDBJ whole genome shotgun (WGS) entry which is preliminary data.</text>
</comment>
<dbReference type="PANTHER" id="PTHR37419">
    <property type="entry name" value="SERINE/THREONINE-PROTEIN KINASE TOXIN HIPA"/>
    <property type="match status" value="1"/>
</dbReference>
<evidence type="ECO:0000313" key="5">
    <source>
        <dbReference type="EMBL" id="MCI2282633.1"/>
    </source>
</evidence>
<reference evidence="5" key="1">
    <citation type="submission" date="2022-01" db="EMBL/GenBank/DDBJ databases">
        <title>Colwellia maritima, isolated from seawater.</title>
        <authorList>
            <person name="Kristyanto S."/>
            <person name="Jung J."/>
            <person name="Jeon C.O."/>
        </authorList>
    </citation>
    <scope>NUCLEOTIDE SEQUENCE</scope>
    <source>
        <strain evidence="5">MSW7</strain>
    </source>
</reference>